<dbReference type="InterPro" id="IPR011074">
    <property type="entry name" value="CRAL/TRIO_N_dom"/>
</dbReference>
<evidence type="ECO:0008006" key="4">
    <source>
        <dbReference type="Google" id="ProtNLM"/>
    </source>
</evidence>
<accession>A0AAW2HQM8</accession>
<dbReference type="SMART" id="SM00516">
    <property type="entry name" value="SEC14"/>
    <property type="match status" value="1"/>
</dbReference>
<dbReference type="SUPFAM" id="SSF101576">
    <property type="entry name" value="Supernatant protein factor (SPF), C-terminal domain"/>
    <property type="match status" value="1"/>
</dbReference>
<dbReference type="PANTHER" id="PTHR23324:SF83">
    <property type="entry name" value="SEC14-LIKE PROTEIN 2"/>
    <property type="match status" value="1"/>
</dbReference>
<dbReference type="InterPro" id="IPR001251">
    <property type="entry name" value="CRAL-TRIO_dom"/>
</dbReference>
<dbReference type="Pfam" id="PF03765">
    <property type="entry name" value="CRAL_TRIO_N"/>
    <property type="match status" value="1"/>
</dbReference>
<gene>
    <name evidence="3" type="ORF">PYX00_005086</name>
</gene>
<dbReference type="PROSITE" id="PS50191">
    <property type="entry name" value="CRAL_TRIO"/>
    <property type="match status" value="1"/>
</dbReference>
<evidence type="ECO:0000313" key="3">
    <source>
        <dbReference type="EMBL" id="KAL0271941.1"/>
    </source>
</evidence>
<dbReference type="SUPFAM" id="SSF46938">
    <property type="entry name" value="CRAL/TRIO N-terminal domain"/>
    <property type="match status" value="1"/>
</dbReference>
<dbReference type="EMBL" id="JARGDH010000003">
    <property type="protein sequence ID" value="KAL0271940.1"/>
    <property type="molecule type" value="Genomic_DNA"/>
</dbReference>
<evidence type="ECO:0000259" key="2">
    <source>
        <dbReference type="PROSITE" id="PS50866"/>
    </source>
</evidence>
<evidence type="ECO:0000259" key="1">
    <source>
        <dbReference type="PROSITE" id="PS50191"/>
    </source>
</evidence>
<dbReference type="PANTHER" id="PTHR23324">
    <property type="entry name" value="SEC14 RELATED PROTEIN"/>
    <property type="match status" value="1"/>
</dbReference>
<dbReference type="InterPro" id="IPR009038">
    <property type="entry name" value="GOLD_dom"/>
</dbReference>
<dbReference type="SMART" id="SM01100">
    <property type="entry name" value="CRAL_TRIO_N"/>
    <property type="match status" value="1"/>
</dbReference>
<dbReference type="InterPro" id="IPR051064">
    <property type="entry name" value="SEC14/CRAL-TRIO_domain"/>
</dbReference>
<dbReference type="InterPro" id="IPR036598">
    <property type="entry name" value="GOLD_dom_sf"/>
</dbReference>
<dbReference type="EMBL" id="JARGDH010000003">
    <property type="protein sequence ID" value="KAL0271942.1"/>
    <property type="molecule type" value="Genomic_DNA"/>
</dbReference>
<dbReference type="PROSITE" id="PS50866">
    <property type="entry name" value="GOLD"/>
    <property type="match status" value="1"/>
</dbReference>
<dbReference type="GO" id="GO:0005737">
    <property type="term" value="C:cytoplasm"/>
    <property type="evidence" value="ECO:0007669"/>
    <property type="project" value="TreeGrafter"/>
</dbReference>
<feature type="domain" description="CRAL-TRIO" evidence="1">
    <location>
        <begin position="75"/>
        <end position="252"/>
    </location>
</feature>
<dbReference type="Gene3D" id="3.40.525.10">
    <property type="entry name" value="CRAL-TRIO lipid binding domain"/>
    <property type="match status" value="1"/>
</dbReference>
<dbReference type="Gene3D" id="2.60.120.680">
    <property type="entry name" value="GOLD domain"/>
    <property type="match status" value="1"/>
</dbReference>
<comment type="caution">
    <text evidence="3">The sequence shown here is derived from an EMBL/GenBank/DDBJ whole genome shotgun (WGS) entry which is preliminary data.</text>
</comment>
<sequence length="398" mass="45730">MAPVTELNLSDDQLFALMKFRRNVTDCLKPHHDDHFLLRWLRARNWNPESAEKMLRESLKWREIWNVDEIINWKPPEVIEKYYPSGVCGFDKEGSPVIVVPFAGLDICGMIHSAKRSDFVRQTIKTLETMLKMAREQSEKHGLPASQVVGIIDMEGFNIKHYAWRPAGELVVTLVKMYEANYPEILKACYIINVPKVFAIAFSIIKNFLNEYTISKIQIYKNDPKKWKPVLLKQIDQDQLPAYFGGTMVDANGDPKCSLKIPQGGKIPKAYYFDKNSTDPIPSQKNYITSEIKKGSKLCLDFTAPSSGCILKWEFHTEQHDINFGVLRLEPDGKEEEEVPMHRVKCDKMDEVGILTSKLQATYRVVFDNSYSYLRSKKLYHSIQMLPPLVGSSDLITT</sequence>
<dbReference type="Pfam" id="PF00650">
    <property type="entry name" value="CRAL_TRIO"/>
    <property type="match status" value="1"/>
</dbReference>
<dbReference type="AlphaFoldDB" id="A0AAW2HQM8"/>
<reference evidence="3" key="1">
    <citation type="journal article" date="2024" name="Gigascience">
        <title>Chromosome-level genome of the poultry shaft louse Menopon gallinae provides insight into the host-switching and adaptive evolution of parasitic lice.</title>
        <authorList>
            <person name="Xu Y."/>
            <person name="Ma L."/>
            <person name="Liu S."/>
            <person name="Liang Y."/>
            <person name="Liu Q."/>
            <person name="He Z."/>
            <person name="Tian L."/>
            <person name="Duan Y."/>
            <person name="Cai W."/>
            <person name="Li H."/>
            <person name="Song F."/>
        </authorList>
    </citation>
    <scope>NUCLEOTIDE SEQUENCE</scope>
    <source>
        <strain evidence="3">Cailab_2023a</strain>
    </source>
</reference>
<feature type="domain" description="GOLD" evidence="2">
    <location>
        <begin position="285"/>
        <end position="385"/>
    </location>
</feature>
<protein>
    <recommendedName>
        <fullName evidence="4">SEC14-like protein 2</fullName>
    </recommendedName>
</protein>
<name>A0AAW2HQM8_9NEOP</name>
<proteinExistence type="predicted"/>
<dbReference type="CDD" id="cd00170">
    <property type="entry name" value="SEC14"/>
    <property type="match status" value="1"/>
</dbReference>
<dbReference type="InterPro" id="IPR036865">
    <property type="entry name" value="CRAL-TRIO_dom_sf"/>
</dbReference>
<dbReference type="SUPFAM" id="SSF52087">
    <property type="entry name" value="CRAL/TRIO domain"/>
    <property type="match status" value="1"/>
</dbReference>
<dbReference type="EMBL" id="JARGDH010000003">
    <property type="protein sequence ID" value="KAL0271941.1"/>
    <property type="molecule type" value="Genomic_DNA"/>
</dbReference>
<dbReference type="InterPro" id="IPR036273">
    <property type="entry name" value="CRAL/TRIO_N_dom_sf"/>
</dbReference>
<organism evidence="3">
    <name type="scientific">Menopon gallinae</name>
    <name type="common">poultry shaft louse</name>
    <dbReference type="NCBI Taxonomy" id="328185"/>
    <lineage>
        <taxon>Eukaryota</taxon>
        <taxon>Metazoa</taxon>
        <taxon>Ecdysozoa</taxon>
        <taxon>Arthropoda</taxon>
        <taxon>Hexapoda</taxon>
        <taxon>Insecta</taxon>
        <taxon>Pterygota</taxon>
        <taxon>Neoptera</taxon>
        <taxon>Paraneoptera</taxon>
        <taxon>Psocodea</taxon>
        <taxon>Troctomorpha</taxon>
        <taxon>Phthiraptera</taxon>
        <taxon>Amblycera</taxon>
        <taxon>Menoponidae</taxon>
        <taxon>Menopon</taxon>
    </lineage>
</organism>